<dbReference type="RefSeq" id="WP_077596786.1">
    <property type="nucleotide sequence ID" value="NZ_BSKO01000001.1"/>
</dbReference>
<reference evidence="2 3" key="1">
    <citation type="submission" date="2023-02" db="EMBL/GenBank/DDBJ databases">
        <title>Oceanobacillus kimchii IFOP_LL358 isolated form Alexandrium catenella lab strain.</title>
        <authorList>
            <person name="Gajardo G."/>
            <person name="Ueki S."/>
            <person name="Maruyama F."/>
        </authorList>
    </citation>
    <scope>NUCLEOTIDE SEQUENCE [LARGE SCALE GENOMIC DNA]</scope>
    <source>
        <strain evidence="2 3">IFOP_LL358</strain>
    </source>
</reference>
<feature type="transmembrane region" description="Helical" evidence="1">
    <location>
        <begin position="6"/>
        <end position="26"/>
    </location>
</feature>
<comment type="caution">
    <text evidence="2">The sequence shown here is derived from an EMBL/GenBank/DDBJ whole genome shotgun (WGS) entry which is preliminary data.</text>
</comment>
<proteinExistence type="predicted"/>
<keyword evidence="1" id="KW-0812">Transmembrane</keyword>
<evidence type="ECO:0000313" key="3">
    <source>
        <dbReference type="Proteomes" id="UP001275436"/>
    </source>
</evidence>
<keyword evidence="1" id="KW-0472">Membrane</keyword>
<sequence length="69" mass="7835">MDNNRLAMVIAVIGSIAILITGFLLFNQIHKNHKANELIIEKCFDNFDEEGQVVIKKDGFWSPVTCEKN</sequence>
<organism evidence="2 3">
    <name type="scientific">Oceanobacillus kimchii</name>
    <dbReference type="NCBI Taxonomy" id="746691"/>
    <lineage>
        <taxon>Bacteria</taxon>
        <taxon>Bacillati</taxon>
        <taxon>Bacillota</taxon>
        <taxon>Bacilli</taxon>
        <taxon>Bacillales</taxon>
        <taxon>Bacillaceae</taxon>
        <taxon>Oceanobacillus</taxon>
    </lineage>
</organism>
<evidence type="ECO:0000313" key="2">
    <source>
        <dbReference type="EMBL" id="GLO64472.1"/>
    </source>
</evidence>
<gene>
    <name evidence="2" type="ORF">MACH08_02560</name>
</gene>
<keyword evidence="3" id="KW-1185">Reference proteome</keyword>
<keyword evidence="1" id="KW-1133">Transmembrane helix</keyword>
<dbReference type="Proteomes" id="UP001275436">
    <property type="component" value="Unassembled WGS sequence"/>
</dbReference>
<name>A0ABQ5TEJ3_9BACI</name>
<dbReference type="EMBL" id="BSKO01000001">
    <property type="protein sequence ID" value="GLO64472.1"/>
    <property type="molecule type" value="Genomic_DNA"/>
</dbReference>
<evidence type="ECO:0000256" key="1">
    <source>
        <dbReference type="SAM" id="Phobius"/>
    </source>
</evidence>
<protein>
    <submittedName>
        <fullName evidence="2">Uncharacterized protein</fullName>
    </submittedName>
</protein>
<accession>A0ABQ5TEJ3</accession>